<keyword evidence="7" id="KW-0133">Cell shape</keyword>
<dbReference type="InterPro" id="IPR003524">
    <property type="entry name" value="PNAcMuramoyl-5peptid_Trfase"/>
</dbReference>
<evidence type="ECO:0000256" key="9">
    <source>
        <dbReference type="PIRSR" id="PIRSR600715-1"/>
    </source>
</evidence>
<protein>
    <recommendedName>
        <fullName evidence="7 8">Phospho-N-acetylmuramoyl-pentapeptide-transferase</fullName>
        <ecNumber evidence="7 8">2.7.8.13</ecNumber>
    </recommendedName>
    <alternativeName>
        <fullName evidence="7">UDP-MurNAc-pentapeptide phosphotransferase</fullName>
    </alternativeName>
</protein>
<dbReference type="PANTHER" id="PTHR22926:SF5">
    <property type="entry name" value="PHOSPHO-N-ACETYLMURAMOYL-PENTAPEPTIDE-TRANSFERASE HOMOLOG"/>
    <property type="match status" value="1"/>
</dbReference>
<comment type="function">
    <text evidence="7">Catalyzes the initial step of the lipid cycle reactions in the biosynthesis of the cell wall peptidoglycan: transfers peptidoglycan precursor phospho-MurNAc-pentapeptide from UDP-MurNAc-pentapeptide onto the lipid carrier undecaprenyl phosphate, yielding undecaprenyl-pyrophosphoryl-MurNAc-pentapeptide, known as lipid I.</text>
</comment>
<dbReference type="PROSITE" id="PS01348">
    <property type="entry name" value="MRAY_2"/>
    <property type="match status" value="1"/>
</dbReference>
<dbReference type="CDD" id="cd06852">
    <property type="entry name" value="GT_MraY"/>
    <property type="match status" value="1"/>
</dbReference>
<comment type="cofactor">
    <cofactor evidence="7 9">
        <name>Mg(2+)</name>
        <dbReference type="ChEBI" id="CHEBI:18420"/>
    </cofactor>
</comment>
<keyword evidence="7" id="KW-0573">Peptidoglycan synthesis</keyword>
<feature type="transmembrane region" description="Helical" evidence="7">
    <location>
        <begin position="170"/>
        <end position="188"/>
    </location>
</feature>
<evidence type="ECO:0000256" key="5">
    <source>
        <dbReference type="ARBA" id="ARBA00022989"/>
    </source>
</evidence>
<feature type="binding site" evidence="9">
    <location>
        <position position="247"/>
    </location>
    <ligand>
        <name>Mg(2+)</name>
        <dbReference type="ChEBI" id="CHEBI:18420"/>
    </ligand>
</feature>
<evidence type="ECO:0000256" key="8">
    <source>
        <dbReference type="NCBIfam" id="TIGR00445"/>
    </source>
</evidence>
<feature type="transmembrane region" description="Helical" evidence="7">
    <location>
        <begin position="219"/>
        <end position="236"/>
    </location>
</feature>
<dbReference type="GO" id="GO:0051992">
    <property type="term" value="F:UDP-N-acetylmuramoyl-L-alanyl-D-glutamyl-meso-2,6-diaminopimelyl-D-alanyl-D-alanine:undecaprenyl-phosphate transferase activity"/>
    <property type="evidence" value="ECO:0007669"/>
    <property type="project" value="RHEA"/>
</dbReference>
<dbReference type="Proteomes" id="UP000177521">
    <property type="component" value="Unassembled WGS sequence"/>
</dbReference>
<dbReference type="EC" id="2.7.8.13" evidence="7 8"/>
<evidence type="ECO:0000256" key="6">
    <source>
        <dbReference type="ARBA" id="ARBA00023136"/>
    </source>
</evidence>
<keyword evidence="7" id="KW-1003">Cell membrane</keyword>
<keyword evidence="6 7" id="KW-0472">Membrane</keyword>
<accession>A0A1F4XNM6</accession>
<name>A0A1F4XNM6_9BACT</name>
<feature type="binding site" evidence="9">
    <location>
        <position position="187"/>
    </location>
    <ligand>
        <name>Mg(2+)</name>
        <dbReference type="ChEBI" id="CHEBI:18420"/>
    </ligand>
</feature>
<dbReference type="Pfam" id="PF00953">
    <property type="entry name" value="Glycos_transf_4"/>
    <property type="match status" value="1"/>
</dbReference>
<evidence type="ECO:0000256" key="1">
    <source>
        <dbReference type="ARBA" id="ARBA00004141"/>
    </source>
</evidence>
<feature type="transmembrane region" description="Helical" evidence="7">
    <location>
        <begin position="134"/>
        <end position="150"/>
    </location>
</feature>
<dbReference type="GO" id="GO:0005886">
    <property type="term" value="C:plasma membrane"/>
    <property type="evidence" value="ECO:0007669"/>
    <property type="project" value="UniProtKB-SubCell"/>
</dbReference>
<gene>
    <name evidence="7" type="primary">mraY</name>
    <name evidence="10" type="ORF">A2788_02430</name>
</gene>
<dbReference type="Pfam" id="PF10555">
    <property type="entry name" value="MraY_sig1"/>
    <property type="match status" value="1"/>
</dbReference>
<sequence>MVFVPYLIKIFLATLVSFLTTMALTPVFTNFLYKNKLGKQIREYDVSGKQATIFRKLHLAKAGTPTMGGILIWGVTAILTLPLALSTSPDDPLRGFIWLPLFTLVATGILGAIDDYANIRGWGKTKGLGAKPKLFWLSAFALAGGLWFFFKLGYHDIHIPRFGDFELGWWYIPLFMFIIIAAANAVNITDGLDGLAGGLLVIAFAAYAVLAFVKGAPDLAIFLGILSGALTAFLWFNIPPARFYMGDTGSLSLGATLGVVAMLTNGVFVLPLIGFIFVVETLSSIIQMAAKRWWGRKVFLVAPLHHHFEELGWPEYKVTMRFWIIGAIMAVIGLIIGLVGGGEGPLFPFLN</sequence>
<dbReference type="GO" id="GO:0071555">
    <property type="term" value="P:cell wall organization"/>
    <property type="evidence" value="ECO:0007669"/>
    <property type="project" value="UniProtKB-KW"/>
</dbReference>
<comment type="caution">
    <text evidence="10">The sequence shown here is derived from an EMBL/GenBank/DDBJ whole genome shotgun (WGS) entry which is preliminary data.</text>
</comment>
<keyword evidence="5 7" id="KW-1133">Transmembrane helix</keyword>
<dbReference type="UniPathway" id="UPA00219"/>
<feature type="transmembrane region" description="Helical" evidence="7">
    <location>
        <begin position="6"/>
        <end position="33"/>
    </location>
</feature>
<dbReference type="GO" id="GO:0008360">
    <property type="term" value="P:regulation of cell shape"/>
    <property type="evidence" value="ECO:0007669"/>
    <property type="project" value="UniProtKB-KW"/>
</dbReference>
<dbReference type="AlphaFoldDB" id="A0A1F4XNM6"/>
<reference evidence="10 11" key="1">
    <citation type="journal article" date="2016" name="Nat. Commun.">
        <title>Thousands of microbial genomes shed light on interconnected biogeochemical processes in an aquifer system.</title>
        <authorList>
            <person name="Anantharaman K."/>
            <person name="Brown C.T."/>
            <person name="Hug L.A."/>
            <person name="Sharon I."/>
            <person name="Castelle C.J."/>
            <person name="Probst A.J."/>
            <person name="Thomas B.C."/>
            <person name="Singh A."/>
            <person name="Wilkins M.J."/>
            <person name="Karaoz U."/>
            <person name="Brodie E.L."/>
            <person name="Williams K.H."/>
            <person name="Hubbard S.S."/>
            <person name="Banfield J.F."/>
        </authorList>
    </citation>
    <scope>NUCLEOTIDE SEQUENCE [LARGE SCALE GENOMIC DNA]</scope>
</reference>
<keyword evidence="7 9" id="KW-0460">Magnesium</keyword>
<comment type="subcellular location">
    <subcellularLocation>
        <location evidence="7">Cell membrane</location>
        <topology evidence="7">Multi-pass membrane protein</topology>
    </subcellularLocation>
    <subcellularLocation>
        <location evidence="1">Membrane</location>
        <topology evidence="1">Multi-pass membrane protein</topology>
    </subcellularLocation>
</comment>
<keyword evidence="7 9" id="KW-0479">Metal-binding</keyword>
<keyword evidence="7" id="KW-0131">Cell cycle</keyword>
<keyword evidence="7" id="KW-0961">Cell wall biogenesis/degradation</keyword>
<evidence type="ECO:0000256" key="2">
    <source>
        <dbReference type="ARBA" id="ARBA00005583"/>
    </source>
</evidence>
<comment type="similarity">
    <text evidence="2 7">Belongs to the glycosyltransferase 4 family. MraY subfamily.</text>
</comment>
<dbReference type="GO" id="GO:0008963">
    <property type="term" value="F:phospho-N-acetylmuramoyl-pentapeptide-transferase activity"/>
    <property type="evidence" value="ECO:0007669"/>
    <property type="project" value="UniProtKB-UniRule"/>
</dbReference>
<keyword evidence="4 7" id="KW-0812">Transmembrane</keyword>
<feature type="transmembrane region" description="Helical" evidence="7">
    <location>
        <begin position="322"/>
        <end position="341"/>
    </location>
</feature>
<dbReference type="PANTHER" id="PTHR22926">
    <property type="entry name" value="PHOSPHO-N-ACETYLMURAMOYL-PENTAPEPTIDE-TRANSFERASE"/>
    <property type="match status" value="1"/>
</dbReference>
<dbReference type="InterPro" id="IPR018480">
    <property type="entry name" value="PNAcMuramoyl-5peptid_Trfase_CS"/>
</dbReference>
<organism evidence="10 11">
    <name type="scientific">Candidatus Abawacabacteria bacterium RIFCSPHIGHO2_01_FULL_46_8</name>
    <dbReference type="NCBI Taxonomy" id="1817815"/>
    <lineage>
        <taxon>Bacteria</taxon>
        <taxon>Candidatus Abawacaibacteriota</taxon>
    </lineage>
</organism>
<evidence type="ECO:0000313" key="10">
    <source>
        <dbReference type="EMBL" id="OGC82703.1"/>
    </source>
</evidence>
<dbReference type="HAMAP" id="MF_00038">
    <property type="entry name" value="MraY"/>
    <property type="match status" value="1"/>
</dbReference>
<keyword evidence="7" id="KW-0132">Cell division</keyword>
<comment type="catalytic activity">
    <reaction evidence="7">
        <text>UDP-N-acetyl-alpha-D-muramoyl-L-alanyl-gamma-D-glutamyl-meso-2,6-diaminopimeloyl-D-alanyl-D-alanine + di-trans,octa-cis-undecaprenyl phosphate = di-trans,octa-cis-undecaprenyl diphospho-N-acetyl-alpha-D-muramoyl-L-alanyl-D-glutamyl-meso-2,6-diaminopimeloyl-D-alanyl-D-alanine + UMP</text>
        <dbReference type="Rhea" id="RHEA:28386"/>
        <dbReference type="ChEBI" id="CHEBI:57865"/>
        <dbReference type="ChEBI" id="CHEBI:60392"/>
        <dbReference type="ChEBI" id="CHEBI:61386"/>
        <dbReference type="ChEBI" id="CHEBI:61387"/>
        <dbReference type="EC" id="2.7.8.13"/>
    </reaction>
</comment>
<dbReference type="GO" id="GO:0009252">
    <property type="term" value="P:peptidoglycan biosynthetic process"/>
    <property type="evidence" value="ECO:0007669"/>
    <property type="project" value="UniProtKB-UniRule"/>
</dbReference>
<dbReference type="GO" id="GO:0046872">
    <property type="term" value="F:metal ion binding"/>
    <property type="evidence" value="ECO:0007669"/>
    <property type="project" value="UniProtKB-KW"/>
</dbReference>
<evidence type="ECO:0000256" key="4">
    <source>
        <dbReference type="ARBA" id="ARBA00022692"/>
    </source>
</evidence>
<proteinExistence type="inferred from homology"/>
<dbReference type="GO" id="GO:0051301">
    <property type="term" value="P:cell division"/>
    <property type="evidence" value="ECO:0007669"/>
    <property type="project" value="UniProtKB-KW"/>
</dbReference>
<evidence type="ECO:0000256" key="7">
    <source>
        <dbReference type="HAMAP-Rule" id="MF_00038"/>
    </source>
</evidence>
<evidence type="ECO:0000313" key="11">
    <source>
        <dbReference type="Proteomes" id="UP000177521"/>
    </source>
</evidence>
<dbReference type="EMBL" id="MEWS01000010">
    <property type="protein sequence ID" value="OGC82703.1"/>
    <property type="molecule type" value="Genomic_DNA"/>
</dbReference>
<comment type="pathway">
    <text evidence="7">Cell wall biogenesis; peptidoglycan biosynthesis.</text>
</comment>
<dbReference type="InterPro" id="IPR000715">
    <property type="entry name" value="Glycosyl_transferase_4"/>
</dbReference>
<feature type="transmembrane region" description="Helical" evidence="7">
    <location>
        <begin position="96"/>
        <end position="113"/>
    </location>
</feature>
<dbReference type="NCBIfam" id="TIGR00445">
    <property type="entry name" value="mraY"/>
    <property type="match status" value="1"/>
</dbReference>
<feature type="transmembrane region" description="Helical" evidence="7">
    <location>
        <begin position="195"/>
        <end position="213"/>
    </location>
</feature>
<feature type="transmembrane region" description="Helical" evidence="7">
    <location>
        <begin position="65"/>
        <end position="84"/>
    </location>
</feature>
<evidence type="ECO:0000256" key="3">
    <source>
        <dbReference type="ARBA" id="ARBA00022679"/>
    </source>
</evidence>
<keyword evidence="3 7" id="KW-0808">Transferase</keyword>